<dbReference type="Gene3D" id="1.10.30.10">
    <property type="entry name" value="High mobility group box domain"/>
    <property type="match status" value="1"/>
</dbReference>
<proteinExistence type="predicted"/>
<feature type="compositionally biased region" description="Basic and acidic residues" evidence="4">
    <location>
        <begin position="73"/>
        <end position="86"/>
    </location>
</feature>
<dbReference type="AlphaFoldDB" id="A0A9P5NP90"/>
<name>A0A9P5NP90_GYMJU</name>
<feature type="DNA-binding region" description="HMG box" evidence="3">
    <location>
        <begin position="90"/>
        <end position="165"/>
    </location>
</feature>
<dbReference type="OrthoDB" id="6247875at2759"/>
<dbReference type="InterPro" id="IPR050140">
    <property type="entry name" value="SRY-related_HMG-box_TF-like"/>
</dbReference>
<comment type="caution">
    <text evidence="6">The sequence shown here is derived from an EMBL/GenBank/DDBJ whole genome shotgun (WGS) entry which is preliminary data.</text>
</comment>
<feature type="compositionally biased region" description="Polar residues" evidence="4">
    <location>
        <begin position="195"/>
        <end position="205"/>
    </location>
</feature>
<evidence type="ECO:0000256" key="4">
    <source>
        <dbReference type="SAM" id="MobiDB-lite"/>
    </source>
</evidence>
<keyword evidence="7" id="KW-1185">Reference proteome</keyword>
<dbReference type="PANTHER" id="PTHR10270">
    <property type="entry name" value="SOX TRANSCRIPTION FACTOR"/>
    <property type="match status" value="1"/>
</dbReference>
<feature type="domain" description="HMG box" evidence="5">
    <location>
        <begin position="90"/>
        <end position="165"/>
    </location>
</feature>
<dbReference type="InterPro" id="IPR009071">
    <property type="entry name" value="HMG_box_dom"/>
</dbReference>
<keyword evidence="2" id="KW-0804">Transcription</keyword>
<reference evidence="6" key="1">
    <citation type="submission" date="2020-11" db="EMBL/GenBank/DDBJ databases">
        <authorList>
            <consortium name="DOE Joint Genome Institute"/>
            <person name="Ahrendt S."/>
            <person name="Riley R."/>
            <person name="Andreopoulos W."/>
            <person name="LaButti K."/>
            <person name="Pangilinan J."/>
            <person name="Ruiz-duenas F.J."/>
            <person name="Barrasa J.M."/>
            <person name="Sanchez-Garcia M."/>
            <person name="Camarero S."/>
            <person name="Miyauchi S."/>
            <person name="Serrano A."/>
            <person name="Linde D."/>
            <person name="Babiker R."/>
            <person name="Drula E."/>
            <person name="Ayuso-Fernandez I."/>
            <person name="Pacheco R."/>
            <person name="Padilla G."/>
            <person name="Ferreira P."/>
            <person name="Barriuso J."/>
            <person name="Kellner H."/>
            <person name="Castanera R."/>
            <person name="Alfaro M."/>
            <person name="Ramirez L."/>
            <person name="Pisabarro A.G."/>
            <person name="Kuo A."/>
            <person name="Tritt A."/>
            <person name="Lipzen A."/>
            <person name="He G."/>
            <person name="Yan M."/>
            <person name="Ng V."/>
            <person name="Cullen D."/>
            <person name="Martin F."/>
            <person name="Rosso M.-N."/>
            <person name="Henrissat B."/>
            <person name="Hibbett D."/>
            <person name="Martinez A.T."/>
            <person name="Grigoriev I.V."/>
        </authorList>
    </citation>
    <scope>NUCLEOTIDE SEQUENCE</scope>
    <source>
        <strain evidence="6">AH 44721</strain>
    </source>
</reference>
<evidence type="ECO:0000313" key="6">
    <source>
        <dbReference type="EMBL" id="KAF8898216.1"/>
    </source>
</evidence>
<evidence type="ECO:0000259" key="5">
    <source>
        <dbReference type="PROSITE" id="PS50118"/>
    </source>
</evidence>
<feature type="compositionally biased region" description="Polar residues" evidence="4">
    <location>
        <begin position="242"/>
        <end position="266"/>
    </location>
</feature>
<protein>
    <recommendedName>
        <fullName evidence="5">HMG box domain-containing protein</fullName>
    </recommendedName>
</protein>
<dbReference type="SUPFAM" id="SSF47095">
    <property type="entry name" value="HMG-box"/>
    <property type="match status" value="1"/>
</dbReference>
<dbReference type="CDD" id="cd01389">
    <property type="entry name" value="HMG-box_ROX1-like"/>
    <property type="match status" value="1"/>
</dbReference>
<dbReference type="Pfam" id="PF00505">
    <property type="entry name" value="HMG_box"/>
    <property type="match status" value="1"/>
</dbReference>
<dbReference type="SMART" id="SM00398">
    <property type="entry name" value="HMG"/>
    <property type="match status" value="1"/>
</dbReference>
<sequence length="266" mass="30264">MPVLSRIFGWAPPDNRDYVEVAVNPDQLQPLENPTFHISDPNPIKQVRHAASGNFSTSPGSSTSALSTDGDPPCERHVEPSGKRSDPNWVARPRNEFILFRCDYVRKHSREGKRIRKAPGTETEKTLSKQAAEAWHHLSPDERLYWKERANGERNEHARRYPDYRYRPKKSAAARKRQARSSSTKPTDPVDNATGEGNQPDTSTLLMHDPSFAFSTKKPAPRRYSSVPELTATDSTNRRLRSTASHSWLTQRHQDTEQPSLNRCDQ</sequence>
<gene>
    <name evidence="6" type="ORF">CPB84DRAFT_1151419</name>
</gene>
<organism evidence="6 7">
    <name type="scientific">Gymnopilus junonius</name>
    <name type="common">Spectacular rustgill mushroom</name>
    <name type="synonym">Gymnopilus spectabilis subsp. junonius</name>
    <dbReference type="NCBI Taxonomy" id="109634"/>
    <lineage>
        <taxon>Eukaryota</taxon>
        <taxon>Fungi</taxon>
        <taxon>Dikarya</taxon>
        <taxon>Basidiomycota</taxon>
        <taxon>Agaricomycotina</taxon>
        <taxon>Agaricomycetes</taxon>
        <taxon>Agaricomycetidae</taxon>
        <taxon>Agaricales</taxon>
        <taxon>Agaricineae</taxon>
        <taxon>Hymenogastraceae</taxon>
        <taxon>Gymnopilus</taxon>
    </lineage>
</organism>
<keyword evidence="3" id="KW-0539">Nucleus</keyword>
<accession>A0A9P5NP90</accession>
<evidence type="ECO:0000256" key="2">
    <source>
        <dbReference type="ARBA" id="ARBA00023163"/>
    </source>
</evidence>
<dbReference type="GO" id="GO:0030154">
    <property type="term" value="P:cell differentiation"/>
    <property type="evidence" value="ECO:0007669"/>
    <property type="project" value="TreeGrafter"/>
</dbReference>
<feature type="compositionally biased region" description="Low complexity" evidence="4">
    <location>
        <begin position="52"/>
        <end position="68"/>
    </location>
</feature>
<evidence type="ECO:0000313" key="7">
    <source>
        <dbReference type="Proteomes" id="UP000724874"/>
    </source>
</evidence>
<dbReference type="GO" id="GO:0000978">
    <property type="term" value="F:RNA polymerase II cis-regulatory region sequence-specific DNA binding"/>
    <property type="evidence" value="ECO:0007669"/>
    <property type="project" value="TreeGrafter"/>
</dbReference>
<keyword evidence="1 3" id="KW-0238">DNA-binding</keyword>
<feature type="region of interest" description="Disordered" evidence="4">
    <location>
        <begin position="157"/>
        <end position="266"/>
    </location>
</feature>
<dbReference type="EMBL" id="JADNYJ010000054">
    <property type="protein sequence ID" value="KAF8898216.1"/>
    <property type="molecule type" value="Genomic_DNA"/>
</dbReference>
<dbReference type="PROSITE" id="PS50118">
    <property type="entry name" value="HMG_BOX_2"/>
    <property type="match status" value="1"/>
</dbReference>
<dbReference type="GO" id="GO:0005634">
    <property type="term" value="C:nucleus"/>
    <property type="evidence" value="ECO:0007669"/>
    <property type="project" value="UniProtKB-UniRule"/>
</dbReference>
<evidence type="ECO:0000256" key="3">
    <source>
        <dbReference type="PROSITE-ProRule" id="PRU00267"/>
    </source>
</evidence>
<dbReference type="InterPro" id="IPR036910">
    <property type="entry name" value="HMG_box_dom_sf"/>
</dbReference>
<dbReference type="Proteomes" id="UP000724874">
    <property type="component" value="Unassembled WGS sequence"/>
</dbReference>
<feature type="compositionally biased region" description="Basic residues" evidence="4">
    <location>
        <begin position="167"/>
        <end position="179"/>
    </location>
</feature>
<feature type="region of interest" description="Disordered" evidence="4">
    <location>
        <begin position="51"/>
        <end position="89"/>
    </location>
</feature>
<dbReference type="GO" id="GO:0001228">
    <property type="term" value="F:DNA-binding transcription activator activity, RNA polymerase II-specific"/>
    <property type="evidence" value="ECO:0007669"/>
    <property type="project" value="TreeGrafter"/>
</dbReference>
<feature type="region of interest" description="Disordered" evidence="4">
    <location>
        <begin position="109"/>
        <end position="134"/>
    </location>
</feature>
<evidence type="ECO:0000256" key="1">
    <source>
        <dbReference type="ARBA" id="ARBA00023125"/>
    </source>
</evidence>
<dbReference type="PANTHER" id="PTHR10270:SF161">
    <property type="entry name" value="SEX-DETERMINING REGION Y PROTEIN"/>
    <property type="match status" value="1"/>
</dbReference>
<feature type="compositionally biased region" description="Basic and acidic residues" evidence="4">
    <location>
        <begin position="157"/>
        <end position="166"/>
    </location>
</feature>